<comment type="subcellular location">
    <subcellularLocation>
        <location evidence="1">Nucleus</location>
    </subcellularLocation>
</comment>
<dbReference type="InterPro" id="IPR046955">
    <property type="entry name" value="PHR1-like"/>
</dbReference>
<dbReference type="GO" id="GO:0003700">
    <property type="term" value="F:DNA-binding transcription factor activity"/>
    <property type="evidence" value="ECO:0007669"/>
    <property type="project" value="InterPro"/>
</dbReference>
<dbReference type="AlphaFoldDB" id="A0AA87ZA19"/>
<evidence type="ECO:0000313" key="7">
    <source>
        <dbReference type="EMBL" id="GMN27495.1"/>
    </source>
</evidence>
<keyword evidence="2" id="KW-0805">Transcription regulation</keyword>
<reference evidence="7" key="1">
    <citation type="submission" date="2023-07" db="EMBL/GenBank/DDBJ databases">
        <title>draft genome sequence of fig (Ficus carica).</title>
        <authorList>
            <person name="Takahashi T."/>
            <person name="Nishimura K."/>
        </authorList>
    </citation>
    <scope>NUCLEOTIDE SEQUENCE</scope>
</reference>
<dbReference type="SUPFAM" id="SSF46689">
    <property type="entry name" value="Homeodomain-like"/>
    <property type="match status" value="1"/>
</dbReference>
<dbReference type="GO" id="GO:0003677">
    <property type="term" value="F:DNA binding"/>
    <property type="evidence" value="ECO:0007669"/>
    <property type="project" value="InterPro"/>
</dbReference>
<evidence type="ECO:0000256" key="5">
    <source>
        <dbReference type="SAM" id="MobiDB-lite"/>
    </source>
</evidence>
<dbReference type="Pfam" id="PF00249">
    <property type="entry name" value="Myb_DNA-binding"/>
    <property type="match status" value="1"/>
</dbReference>
<feature type="domain" description="Myb-like" evidence="6">
    <location>
        <begin position="77"/>
        <end position="128"/>
    </location>
</feature>
<keyword evidence="4" id="KW-0539">Nucleus</keyword>
<evidence type="ECO:0000313" key="8">
    <source>
        <dbReference type="Proteomes" id="UP001187192"/>
    </source>
</evidence>
<comment type="caution">
    <text evidence="7">The sequence shown here is derived from an EMBL/GenBank/DDBJ whole genome shotgun (WGS) entry which is preliminary data.</text>
</comment>
<dbReference type="EMBL" id="BTGU01000002">
    <property type="protein sequence ID" value="GMN27495.1"/>
    <property type="molecule type" value="Genomic_DNA"/>
</dbReference>
<feature type="region of interest" description="Disordered" evidence="5">
    <location>
        <begin position="13"/>
        <end position="67"/>
    </location>
</feature>
<evidence type="ECO:0000259" key="6">
    <source>
        <dbReference type="Pfam" id="PF00249"/>
    </source>
</evidence>
<evidence type="ECO:0000256" key="1">
    <source>
        <dbReference type="ARBA" id="ARBA00004123"/>
    </source>
</evidence>
<organism evidence="7 8">
    <name type="scientific">Ficus carica</name>
    <name type="common">Common fig</name>
    <dbReference type="NCBI Taxonomy" id="3494"/>
    <lineage>
        <taxon>Eukaryota</taxon>
        <taxon>Viridiplantae</taxon>
        <taxon>Streptophyta</taxon>
        <taxon>Embryophyta</taxon>
        <taxon>Tracheophyta</taxon>
        <taxon>Spermatophyta</taxon>
        <taxon>Magnoliopsida</taxon>
        <taxon>eudicotyledons</taxon>
        <taxon>Gunneridae</taxon>
        <taxon>Pentapetalae</taxon>
        <taxon>rosids</taxon>
        <taxon>fabids</taxon>
        <taxon>Rosales</taxon>
        <taxon>Moraceae</taxon>
        <taxon>Ficeae</taxon>
        <taxon>Ficus</taxon>
    </lineage>
</organism>
<dbReference type="FunFam" id="1.10.10.60:FF:000002">
    <property type="entry name" value="Myb family transcription factor"/>
    <property type="match status" value="1"/>
</dbReference>
<feature type="compositionally biased region" description="Acidic residues" evidence="5">
    <location>
        <begin position="35"/>
        <end position="54"/>
    </location>
</feature>
<dbReference type="InterPro" id="IPR001005">
    <property type="entry name" value="SANT/Myb"/>
</dbReference>
<protein>
    <recommendedName>
        <fullName evidence="6">Myb-like domain-containing protein</fullName>
    </recommendedName>
</protein>
<proteinExistence type="predicted"/>
<name>A0AA87ZA19_FICCA</name>
<dbReference type="GO" id="GO:0005634">
    <property type="term" value="C:nucleus"/>
    <property type="evidence" value="ECO:0007669"/>
    <property type="project" value="UniProtKB-SubCell"/>
</dbReference>
<dbReference type="Gene3D" id="1.10.10.60">
    <property type="entry name" value="Homeodomain-like"/>
    <property type="match status" value="1"/>
</dbReference>
<evidence type="ECO:0000256" key="4">
    <source>
        <dbReference type="ARBA" id="ARBA00023242"/>
    </source>
</evidence>
<dbReference type="InterPro" id="IPR009057">
    <property type="entry name" value="Homeodomain-like_sf"/>
</dbReference>
<gene>
    <name evidence="7" type="ORF">TIFTF001_001676</name>
</gene>
<dbReference type="PANTHER" id="PTHR31499">
    <property type="entry name" value="MYB FAMILY TRANSCRIPTION FACTOR PHL11"/>
    <property type="match status" value="1"/>
</dbReference>
<dbReference type="Proteomes" id="UP001187192">
    <property type="component" value="Unassembled WGS sequence"/>
</dbReference>
<evidence type="ECO:0000256" key="3">
    <source>
        <dbReference type="ARBA" id="ARBA00023163"/>
    </source>
</evidence>
<keyword evidence="3" id="KW-0804">Transcription</keyword>
<sequence>MVLYGYVSSRKKVDENDKDFHRAPIRQSDHGRIDSEEEKEEEEEEDDDDEEEEGDKAYVSPPVSSSMLGRSLELKPRLRWTPQLHACFVDAVNQLGGPHKATPKSLLPIMGVKGITLHHLKSHLQKYRLGKYSEKEWSQVPDNLDVERRYLNTALETAYKMLANLYVTSATAGTGDVLTSLVSPFYQRELCPAYHYSLMQFDTAFGFQHQLGSLQPERETRSTAEDSQTSYGHFASLSSEAFPLLAEGRKKRVQTFVEDPVETYLILDNTEPGKQTGV</sequence>
<evidence type="ECO:0000256" key="2">
    <source>
        <dbReference type="ARBA" id="ARBA00023015"/>
    </source>
</evidence>
<dbReference type="NCBIfam" id="TIGR01557">
    <property type="entry name" value="myb_SHAQKYF"/>
    <property type="match status" value="1"/>
</dbReference>
<dbReference type="PANTHER" id="PTHR31499:SF49">
    <property type="entry name" value="PROTEIN PHOSPHATE STARVATION RESPONSE 1-LIKE ISOFORM X1"/>
    <property type="match status" value="1"/>
</dbReference>
<accession>A0AA87ZA19</accession>
<dbReference type="InterPro" id="IPR006447">
    <property type="entry name" value="Myb_dom_plants"/>
</dbReference>
<keyword evidence="8" id="KW-1185">Reference proteome</keyword>
<feature type="compositionally biased region" description="Basic and acidic residues" evidence="5">
    <location>
        <begin position="13"/>
        <end position="34"/>
    </location>
</feature>